<organism evidence="2 3">
    <name type="scientific">Cetraspora pellucida</name>
    <dbReference type="NCBI Taxonomy" id="1433469"/>
    <lineage>
        <taxon>Eukaryota</taxon>
        <taxon>Fungi</taxon>
        <taxon>Fungi incertae sedis</taxon>
        <taxon>Mucoromycota</taxon>
        <taxon>Glomeromycotina</taxon>
        <taxon>Glomeromycetes</taxon>
        <taxon>Diversisporales</taxon>
        <taxon>Gigasporaceae</taxon>
        <taxon>Cetraspora</taxon>
    </lineage>
</organism>
<protein>
    <submittedName>
        <fullName evidence="2">6829_t:CDS:1</fullName>
    </submittedName>
</protein>
<dbReference type="EMBL" id="CAJVQA010000276">
    <property type="protein sequence ID" value="CAG8465803.1"/>
    <property type="molecule type" value="Genomic_DNA"/>
</dbReference>
<keyword evidence="1" id="KW-0472">Membrane</keyword>
<feature type="transmembrane region" description="Helical" evidence="1">
    <location>
        <begin position="285"/>
        <end position="306"/>
    </location>
</feature>
<proteinExistence type="predicted"/>
<keyword evidence="3" id="KW-1185">Reference proteome</keyword>
<dbReference type="Proteomes" id="UP000789759">
    <property type="component" value="Unassembled WGS sequence"/>
</dbReference>
<evidence type="ECO:0000313" key="2">
    <source>
        <dbReference type="EMBL" id="CAG8465803.1"/>
    </source>
</evidence>
<evidence type="ECO:0000256" key="1">
    <source>
        <dbReference type="SAM" id="Phobius"/>
    </source>
</evidence>
<evidence type="ECO:0000313" key="3">
    <source>
        <dbReference type="Proteomes" id="UP000789759"/>
    </source>
</evidence>
<reference evidence="2" key="1">
    <citation type="submission" date="2021-06" db="EMBL/GenBank/DDBJ databases">
        <authorList>
            <person name="Kallberg Y."/>
            <person name="Tangrot J."/>
            <person name="Rosling A."/>
        </authorList>
    </citation>
    <scope>NUCLEOTIDE SEQUENCE</scope>
    <source>
        <strain evidence="2">FL966</strain>
    </source>
</reference>
<dbReference type="OrthoDB" id="2437329at2759"/>
<gene>
    <name evidence="2" type="ORF">CPELLU_LOCUS836</name>
</gene>
<sequence>MQNSKDIKKSHYQENNENEIVLHSNCKDPKFELCKTVLKNILSPTNQPDEAIFNVLKALQKCKVCIEKSKITNIQQITVNFIKFSEDLSSELYEISLFISDIIQCFKVILNDTAKASDLVDVLETSLNDSNKRISCIEGLENYLDNINNEIRQGLYNSNVKTIEIDKIDKEIDKEVKIINNQFKLLISFWESHKCLIDNLVKLLYDHIKKSTCTLEISKVDYEEIISLWAKVIDKCKTDYLRANDAIVKGSFHTAIDISCGVGPSNINSSPANTNDNGNNKHNKMFIFGGAIALAVIILNRIHTIYNTILKYE</sequence>
<keyword evidence="1" id="KW-0812">Transmembrane</keyword>
<accession>A0A9N8VXD2</accession>
<keyword evidence="1" id="KW-1133">Transmembrane helix</keyword>
<comment type="caution">
    <text evidence="2">The sequence shown here is derived from an EMBL/GenBank/DDBJ whole genome shotgun (WGS) entry which is preliminary data.</text>
</comment>
<dbReference type="AlphaFoldDB" id="A0A9N8VXD2"/>
<name>A0A9N8VXD2_9GLOM</name>